<evidence type="ECO:0000313" key="5">
    <source>
        <dbReference type="EMBL" id="MBI2677401.1"/>
    </source>
</evidence>
<feature type="signal peptide" evidence="3">
    <location>
        <begin position="1"/>
        <end position="21"/>
    </location>
</feature>
<comment type="caution">
    <text evidence="5">The sequence shown here is derived from an EMBL/GenBank/DDBJ whole genome shotgun (WGS) entry which is preliminary data.</text>
</comment>
<sequence>MLPLKKLVAGAVLGIALPALAADVAVLRNGFEVRHERREVAGDKTRLYVSTGGYVEVASSEIAEIQREEYIAPAPTVTLSPASPASAALDVHQLAATAAGKHQIDEEFIEAVIRAESSGNPRARSPKGAQGLMQLMPQTASTLGVKDAYDPAANVDAGTRHLRALLEQYNGDAVKALAAYNAGAQRVAQYHGVPPYRETQAYIRRIIRDYNAKKLAQQKTAAKEKSLSRKAAKTVATATVPPSGD</sequence>
<evidence type="ECO:0000313" key="6">
    <source>
        <dbReference type="Proteomes" id="UP000779809"/>
    </source>
</evidence>
<reference evidence="5" key="1">
    <citation type="submission" date="2020-07" db="EMBL/GenBank/DDBJ databases">
        <title>Huge and variable diversity of episymbiotic CPR bacteria and DPANN archaea in groundwater ecosystems.</title>
        <authorList>
            <person name="He C.Y."/>
            <person name="Keren R."/>
            <person name="Whittaker M."/>
            <person name="Farag I.F."/>
            <person name="Doudna J."/>
            <person name="Cate J.H.D."/>
            <person name="Banfield J.F."/>
        </authorList>
    </citation>
    <scope>NUCLEOTIDE SEQUENCE</scope>
    <source>
        <strain evidence="5">NC_groundwater_580_Pr5_B-0.1um_64_19</strain>
    </source>
</reference>
<feature type="chain" id="PRO_5036943451" evidence="3">
    <location>
        <begin position="22"/>
        <end position="245"/>
    </location>
</feature>
<organism evidence="5 6">
    <name type="scientific">Candidatus Korobacter versatilis</name>
    <dbReference type="NCBI Taxonomy" id="658062"/>
    <lineage>
        <taxon>Bacteria</taxon>
        <taxon>Pseudomonadati</taxon>
        <taxon>Acidobacteriota</taxon>
        <taxon>Terriglobia</taxon>
        <taxon>Terriglobales</taxon>
        <taxon>Candidatus Korobacteraceae</taxon>
        <taxon>Candidatus Korobacter</taxon>
    </lineage>
</organism>
<dbReference type="EMBL" id="JACPNR010000004">
    <property type="protein sequence ID" value="MBI2677401.1"/>
    <property type="molecule type" value="Genomic_DNA"/>
</dbReference>
<dbReference type="CDD" id="cd00254">
    <property type="entry name" value="LT-like"/>
    <property type="match status" value="1"/>
</dbReference>
<dbReference type="GO" id="GO:0000270">
    <property type="term" value="P:peptidoglycan metabolic process"/>
    <property type="evidence" value="ECO:0007669"/>
    <property type="project" value="InterPro"/>
</dbReference>
<evidence type="ECO:0000256" key="2">
    <source>
        <dbReference type="SAM" id="MobiDB-lite"/>
    </source>
</evidence>
<dbReference type="PANTHER" id="PTHR37423:SF2">
    <property type="entry name" value="MEMBRANE-BOUND LYTIC MUREIN TRANSGLYCOSYLASE C"/>
    <property type="match status" value="1"/>
</dbReference>
<dbReference type="Pfam" id="PF01464">
    <property type="entry name" value="SLT"/>
    <property type="match status" value="1"/>
</dbReference>
<evidence type="ECO:0000259" key="4">
    <source>
        <dbReference type="Pfam" id="PF01464"/>
    </source>
</evidence>
<feature type="domain" description="Transglycosylase SLT" evidence="4">
    <location>
        <begin position="95"/>
        <end position="193"/>
    </location>
</feature>
<dbReference type="GO" id="GO:0008933">
    <property type="term" value="F:peptidoglycan lytic transglycosylase activity"/>
    <property type="evidence" value="ECO:0007669"/>
    <property type="project" value="InterPro"/>
</dbReference>
<gene>
    <name evidence="5" type="ORF">HYX28_01320</name>
</gene>
<protein>
    <submittedName>
        <fullName evidence="5">Lytic transglycosylase domain-containing protein</fullName>
    </submittedName>
</protein>
<dbReference type="InterPro" id="IPR000189">
    <property type="entry name" value="Transglyc_AS"/>
</dbReference>
<evidence type="ECO:0000256" key="3">
    <source>
        <dbReference type="SAM" id="SignalP"/>
    </source>
</evidence>
<comment type="similarity">
    <text evidence="1">Belongs to the transglycosylase Slt family.</text>
</comment>
<feature type="compositionally biased region" description="Low complexity" evidence="2">
    <location>
        <begin position="233"/>
        <end position="245"/>
    </location>
</feature>
<feature type="region of interest" description="Disordered" evidence="2">
    <location>
        <begin position="221"/>
        <end position="245"/>
    </location>
</feature>
<dbReference type="InterPro" id="IPR008258">
    <property type="entry name" value="Transglycosylase_SLT_dom_1"/>
</dbReference>
<proteinExistence type="inferred from homology"/>
<dbReference type="AlphaFoldDB" id="A0A932A757"/>
<dbReference type="Gene3D" id="1.10.530.10">
    <property type="match status" value="1"/>
</dbReference>
<evidence type="ECO:0000256" key="1">
    <source>
        <dbReference type="ARBA" id="ARBA00007734"/>
    </source>
</evidence>
<dbReference type="PROSITE" id="PS00922">
    <property type="entry name" value="TRANSGLYCOSYLASE"/>
    <property type="match status" value="1"/>
</dbReference>
<dbReference type="GO" id="GO:0016020">
    <property type="term" value="C:membrane"/>
    <property type="evidence" value="ECO:0007669"/>
    <property type="project" value="InterPro"/>
</dbReference>
<dbReference type="SUPFAM" id="SSF53955">
    <property type="entry name" value="Lysozyme-like"/>
    <property type="match status" value="1"/>
</dbReference>
<dbReference type="Proteomes" id="UP000779809">
    <property type="component" value="Unassembled WGS sequence"/>
</dbReference>
<accession>A0A932A757</accession>
<keyword evidence="3" id="KW-0732">Signal</keyword>
<name>A0A932A757_9BACT</name>
<dbReference type="InterPro" id="IPR023346">
    <property type="entry name" value="Lysozyme-like_dom_sf"/>
</dbReference>
<dbReference type="PANTHER" id="PTHR37423">
    <property type="entry name" value="SOLUBLE LYTIC MUREIN TRANSGLYCOSYLASE-RELATED"/>
    <property type="match status" value="1"/>
</dbReference>